<name>A0A267DXX5_9PLAT</name>
<dbReference type="AlphaFoldDB" id="A0A267DXX5"/>
<dbReference type="Proteomes" id="UP000215902">
    <property type="component" value="Unassembled WGS sequence"/>
</dbReference>
<dbReference type="EMBL" id="NIVC01002962">
    <property type="protein sequence ID" value="PAA54135.1"/>
    <property type="molecule type" value="Genomic_DNA"/>
</dbReference>
<protein>
    <submittedName>
        <fullName evidence="2">Uncharacterized protein</fullName>
    </submittedName>
</protein>
<feature type="compositionally biased region" description="Acidic residues" evidence="1">
    <location>
        <begin position="168"/>
        <end position="181"/>
    </location>
</feature>
<dbReference type="Gene3D" id="2.120.10.30">
    <property type="entry name" value="TolB, C-terminal domain"/>
    <property type="match status" value="1"/>
</dbReference>
<dbReference type="SUPFAM" id="SSF63825">
    <property type="entry name" value="YWTD domain"/>
    <property type="match status" value="1"/>
</dbReference>
<gene>
    <name evidence="2" type="ORF">BOX15_Mlig030150g2</name>
</gene>
<evidence type="ECO:0000313" key="2">
    <source>
        <dbReference type="EMBL" id="PAA54135.1"/>
    </source>
</evidence>
<sequence>MCIVRSCYQASDSVSPYSGFALCQQHLGSDLERLEQRETEVLNKLNTVAANSEKQTFRLEQQAIQIEMQEIDDMFESVQARLQLWKEQLVSSVQQIHDAFASRLRDVADAEHCLKDIHSARSNGKLRKVMKLILSVESFADEAVDRSAIFDDFRARLREITMERDKDNDSDDDDGDEDEDESSKTTIYRCIGDVSSEVQMLQSLIDKHMHSVMEYCQIDGESPDKPVCPPLKQSITLPGEPRYLTLCTNTSGYVCNMNDCVVSLKSVANASYRELPMPTIFVALRPGSSSLLLGVSFNMRRKFKLICEKFDWNKAITGLHCDNLRQRLFLAQEHAVTVTDLCGQVIRVVATSQLGLTAGRISGMSCNGDKVFVIVLGTNQQVLSFSKASGVLESCLDVSAYGEGTCGLRKLCLQEGKIWLADWKSSKVLKVCSITGQLISTAKGDFRSSMTEIMPLHLASDDYGRLYVSELKNHSVQSISSATDNDEFLFGSPGEAGNSEEVFNRPADVIVFNSEAVGYKILVVADTNNMRLCAFRLV</sequence>
<feature type="region of interest" description="Disordered" evidence="1">
    <location>
        <begin position="164"/>
        <end position="184"/>
    </location>
</feature>
<keyword evidence="3" id="KW-1185">Reference proteome</keyword>
<evidence type="ECO:0000313" key="3">
    <source>
        <dbReference type="Proteomes" id="UP000215902"/>
    </source>
</evidence>
<accession>A0A267DXX5</accession>
<comment type="caution">
    <text evidence="2">The sequence shown here is derived from an EMBL/GenBank/DDBJ whole genome shotgun (WGS) entry which is preliminary data.</text>
</comment>
<evidence type="ECO:0000256" key="1">
    <source>
        <dbReference type="SAM" id="MobiDB-lite"/>
    </source>
</evidence>
<proteinExistence type="predicted"/>
<dbReference type="InterPro" id="IPR011042">
    <property type="entry name" value="6-blade_b-propeller_TolB-like"/>
</dbReference>
<organism evidence="2 3">
    <name type="scientific">Macrostomum lignano</name>
    <dbReference type="NCBI Taxonomy" id="282301"/>
    <lineage>
        <taxon>Eukaryota</taxon>
        <taxon>Metazoa</taxon>
        <taxon>Spiralia</taxon>
        <taxon>Lophotrochozoa</taxon>
        <taxon>Platyhelminthes</taxon>
        <taxon>Rhabditophora</taxon>
        <taxon>Macrostomorpha</taxon>
        <taxon>Macrostomida</taxon>
        <taxon>Macrostomidae</taxon>
        <taxon>Macrostomum</taxon>
    </lineage>
</organism>
<reference evidence="2 3" key="1">
    <citation type="submission" date="2017-06" db="EMBL/GenBank/DDBJ databases">
        <title>A platform for efficient transgenesis in Macrostomum lignano, a flatworm model organism for stem cell research.</title>
        <authorList>
            <person name="Berezikov E."/>
        </authorList>
    </citation>
    <scope>NUCLEOTIDE SEQUENCE [LARGE SCALE GENOMIC DNA]</scope>
    <source>
        <strain evidence="2">DV1</strain>
        <tissue evidence="2">Whole organism</tissue>
    </source>
</reference>